<accession>A0A806X1P7</accession>
<dbReference type="KEGG" id="kle:AO703_01815"/>
<dbReference type="EMBL" id="CP012871">
    <property type="protein sequence ID" value="ALR75094.1"/>
    <property type="molecule type" value="Genomic_DNA"/>
</dbReference>
<proteinExistence type="predicted"/>
<reference evidence="3" key="1">
    <citation type="submission" date="2015-10" db="EMBL/GenBank/DDBJ databases">
        <title>Complete Genome Sequencing of Klebsiella sp. strain G5.</title>
        <authorList>
            <person name="Chan K.-G."/>
            <person name="Chen J.-W."/>
        </authorList>
    </citation>
    <scope>NUCLEOTIDE SEQUENCE [LARGE SCALE GENOMIC DNA]</scope>
    <source>
        <strain evidence="3">G5</strain>
    </source>
</reference>
<dbReference type="RefSeq" id="WP_049940956.1">
    <property type="nucleotide sequence ID" value="NZ_CP012871.1"/>
</dbReference>
<feature type="region of interest" description="Disordered" evidence="1">
    <location>
        <begin position="32"/>
        <end position="118"/>
    </location>
</feature>
<dbReference type="Proteomes" id="UP000069162">
    <property type="component" value="Chromosome"/>
</dbReference>
<feature type="compositionally biased region" description="Gly residues" evidence="1">
    <location>
        <begin position="62"/>
        <end position="73"/>
    </location>
</feature>
<feature type="compositionally biased region" description="Basic and acidic residues" evidence="1">
    <location>
        <begin position="89"/>
        <end position="100"/>
    </location>
</feature>
<organism evidence="2 3">
    <name type="scientific">[Enterobacter] lignolyticus</name>
    <dbReference type="NCBI Taxonomy" id="1334193"/>
    <lineage>
        <taxon>Bacteria</taxon>
        <taxon>Pseudomonadati</taxon>
        <taxon>Pseudomonadota</taxon>
        <taxon>Gammaproteobacteria</taxon>
        <taxon>Enterobacterales</taxon>
        <taxon>Enterobacteriaceae</taxon>
        <taxon>Pluralibacter</taxon>
    </lineage>
</organism>
<evidence type="ECO:0000313" key="2">
    <source>
        <dbReference type="EMBL" id="ALR75094.1"/>
    </source>
</evidence>
<evidence type="ECO:0000256" key="1">
    <source>
        <dbReference type="SAM" id="MobiDB-lite"/>
    </source>
</evidence>
<name>A0A806X1P7_9ENTR</name>
<dbReference type="AlphaFoldDB" id="A0A806X1P7"/>
<protein>
    <submittedName>
        <fullName evidence="2">Uncharacterized protein</fullName>
    </submittedName>
</protein>
<sequence length="118" mass="12619">MKQDADRKIASGLQGVIEDATDWLDKVTQCSFGRACSSDDPGQESKPNVAGSMTDKEKAEIGGAGSGTPGGWGPEDEDKGRNSSTSIDPKNRAQHEEYADTLRASMENPISKMKISRT</sequence>
<evidence type="ECO:0000313" key="3">
    <source>
        <dbReference type="Proteomes" id="UP000069162"/>
    </source>
</evidence>
<gene>
    <name evidence="2" type="ORF">AO703_01815</name>
</gene>